<proteinExistence type="predicted"/>
<feature type="domain" description="PIN" evidence="1">
    <location>
        <begin position="5"/>
        <end position="141"/>
    </location>
</feature>
<keyword evidence="3" id="KW-1185">Reference proteome</keyword>
<dbReference type="OrthoDB" id="1443334at2"/>
<dbReference type="InterPro" id="IPR029060">
    <property type="entry name" value="PIN-like_dom_sf"/>
</dbReference>
<dbReference type="SUPFAM" id="SSF88723">
    <property type="entry name" value="PIN domain-like"/>
    <property type="match status" value="1"/>
</dbReference>
<sequence>MRNFILDTNILMAYLKAEPKLFRQISEDNKLDEDDAFIMISVITKGEIYSLALQNGWGERKVNILNKLLSQLLIIDINADDEKLLNAYAEIDAFSLKRHPSKKMPGAAKPMGKNDMWIAATAFVANATLLTTDGKFMHLDKEFINIKFYHPNSI</sequence>
<organism evidence="2 3">
    <name type="scientific">Hanamia caeni</name>
    <dbReference type="NCBI Taxonomy" id="2294116"/>
    <lineage>
        <taxon>Bacteria</taxon>
        <taxon>Pseudomonadati</taxon>
        <taxon>Bacteroidota</taxon>
        <taxon>Chitinophagia</taxon>
        <taxon>Chitinophagales</taxon>
        <taxon>Chitinophagaceae</taxon>
        <taxon>Hanamia</taxon>
    </lineage>
</organism>
<evidence type="ECO:0000313" key="3">
    <source>
        <dbReference type="Proteomes" id="UP000267223"/>
    </source>
</evidence>
<dbReference type="EMBL" id="RJJR01000018">
    <property type="protein sequence ID" value="RNI33619.1"/>
    <property type="molecule type" value="Genomic_DNA"/>
</dbReference>
<comment type="caution">
    <text evidence="2">The sequence shown here is derived from an EMBL/GenBank/DDBJ whole genome shotgun (WGS) entry which is preliminary data.</text>
</comment>
<dbReference type="RefSeq" id="WP_123122244.1">
    <property type="nucleotide sequence ID" value="NZ_RJJR01000018.1"/>
</dbReference>
<evidence type="ECO:0000259" key="1">
    <source>
        <dbReference type="Pfam" id="PF01850"/>
    </source>
</evidence>
<dbReference type="CDD" id="cd09881">
    <property type="entry name" value="PIN_VapC4-5_FitB-like"/>
    <property type="match status" value="1"/>
</dbReference>
<protein>
    <submittedName>
        <fullName evidence="2">Type II toxin-antitoxin system VapC family toxin</fullName>
    </submittedName>
</protein>
<dbReference type="Proteomes" id="UP000267223">
    <property type="component" value="Unassembled WGS sequence"/>
</dbReference>
<dbReference type="InterPro" id="IPR002716">
    <property type="entry name" value="PIN_dom"/>
</dbReference>
<name>A0A3M9N773_9BACT</name>
<dbReference type="Gene3D" id="3.40.50.1010">
    <property type="entry name" value="5'-nuclease"/>
    <property type="match status" value="1"/>
</dbReference>
<accession>A0A3M9N773</accession>
<gene>
    <name evidence="2" type="ORF">EFY79_18540</name>
</gene>
<evidence type="ECO:0000313" key="2">
    <source>
        <dbReference type="EMBL" id="RNI33619.1"/>
    </source>
</evidence>
<dbReference type="AlphaFoldDB" id="A0A3M9N773"/>
<reference evidence="2 3" key="1">
    <citation type="submission" date="2018-11" db="EMBL/GenBank/DDBJ databases">
        <title>Draft genome sequence of Ferruginibacter sp. BO-59.</title>
        <authorList>
            <person name="Im W.T."/>
        </authorList>
    </citation>
    <scope>NUCLEOTIDE SEQUENCE [LARGE SCALE GENOMIC DNA]</scope>
    <source>
        <strain evidence="2 3">BO-59</strain>
    </source>
</reference>
<dbReference type="Pfam" id="PF01850">
    <property type="entry name" value="PIN"/>
    <property type="match status" value="1"/>
</dbReference>